<dbReference type="RefSeq" id="WP_261502683.1">
    <property type="nucleotide sequence ID" value="NZ_JAODYH010000017.1"/>
</dbReference>
<organism evidence="1 2">
    <name type="scientific">Acidovorax bellezanensis</name>
    <dbReference type="NCBI Taxonomy" id="2976702"/>
    <lineage>
        <taxon>Bacteria</taxon>
        <taxon>Pseudomonadati</taxon>
        <taxon>Pseudomonadota</taxon>
        <taxon>Betaproteobacteria</taxon>
        <taxon>Burkholderiales</taxon>
        <taxon>Comamonadaceae</taxon>
        <taxon>Acidovorax</taxon>
    </lineage>
</organism>
<dbReference type="Gene3D" id="1.20.144.10">
    <property type="entry name" value="Phosphatidic acid phosphatase type 2/haloperoxidase"/>
    <property type="match status" value="1"/>
</dbReference>
<protein>
    <submittedName>
        <fullName evidence="1">Uncharacterized protein</fullName>
    </submittedName>
</protein>
<dbReference type="Proteomes" id="UP001525968">
    <property type="component" value="Unassembled WGS sequence"/>
</dbReference>
<keyword evidence="2" id="KW-1185">Reference proteome</keyword>
<name>A0ABT2PSI7_9BURK</name>
<evidence type="ECO:0000313" key="1">
    <source>
        <dbReference type="EMBL" id="MCT9813430.1"/>
    </source>
</evidence>
<sequence>MLPAPPVQAADDEAFRTLTALRDGLRGALAVKDANLPFPQAASTFSCALDVNISEQTTPNLNLLLRRTLTEIAPERADALRSVADRAFAILWGPTFPSRALDHAPENPPLEPFAGL</sequence>
<comment type="caution">
    <text evidence="1">The sequence shown here is derived from an EMBL/GenBank/DDBJ whole genome shotgun (WGS) entry which is preliminary data.</text>
</comment>
<gene>
    <name evidence="1" type="ORF">N0K08_22605</name>
</gene>
<proteinExistence type="predicted"/>
<dbReference type="EMBL" id="JAODYH010000017">
    <property type="protein sequence ID" value="MCT9813430.1"/>
    <property type="molecule type" value="Genomic_DNA"/>
</dbReference>
<reference evidence="1 2" key="1">
    <citation type="submission" date="2022-09" db="EMBL/GenBank/DDBJ databases">
        <title>Draft genome of isolate Be4.</title>
        <authorList>
            <person name="Sanchez-Castro I."/>
            <person name="Martinez-Rodriguez P."/>
            <person name="Descostes M."/>
            <person name="Merroun M."/>
        </authorList>
    </citation>
    <scope>NUCLEOTIDE SEQUENCE [LARGE SCALE GENOMIC DNA]</scope>
    <source>
        <strain evidence="1 2">Be4</strain>
    </source>
</reference>
<accession>A0ABT2PSI7</accession>
<evidence type="ECO:0000313" key="2">
    <source>
        <dbReference type="Proteomes" id="UP001525968"/>
    </source>
</evidence>